<evidence type="ECO:0000256" key="6">
    <source>
        <dbReference type="ARBA" id="ARBA00023136"/>
    </source>
</evidence>
<feature type="transmembrane region" description="Helical" evidence="11 12">
    <location>
        <begin position="6"/>
        <end position="29"/>
    </location>
</feature>
<evidence type="ECO:0000256" key="5">
    <source>
        <dbReference type="ARBA" id="ARBA00022989"/>
    </source>
</evidence>
<feature type="active site" description="S-palmitoyl cysteine intermediate" evidence="11">
    <location>
        <position position="108"/>
    </location>
</feature>
<comment type="caution">
    <text evidence="11">Lacks conserved residue(s) required for the propagation of feature annotation.</text>
</comment>
<comment type="subcellular location">
    <subcellularLocation>
        <location evidence="11">Endoplasmic reticulum membrane</location>
        <topology evidence="11">Multi-pass membrane protein</topology>
    </subcellularLocation>
    <subcellularLocation>
        <location evidence="1">Membrane</location>
        <topology evidence="1">Multi-pass membrane protein</topology>
    </subcellularLocation>
</comment>
<reference evidence="14 15" key="1">
    <citation type="journal article" date="2011" name="Proc. Natl. Acad. Sci. U.S.A.">
        <title>Comparative genomics of xylose-fermenting fungi for enhanced biofuel production.</title>
        <authorList>
            <person name="Wohlbach D.J."/>
            <person name="Kuo A."/>
            <person name="Sato T.K."/>
            <person name="Potts K.M."/>
            <person name="Salamov A.A."/>
            <person name="LaButti K.M."/>
            <person name="Sun H."/>
            <person name="Clum A."/>
            <person name="Pangilinan J.L."/>
            <person name="Lindquist E.A."/>
            <person name="Lucas S."/>
            <person name="Lapidus A."/>
            <person name="Jin M."/>
            <person name="Gunawan C."/>
            <person name="Balan V."/>
            <person name="Dale B.E."/>
            <person name="Jeffries T.W."/>
            <person name="Zinkel R."/>
            <person name="Barry K.W."/>
            <person name="Grigoriev I.V."/>
            <person name="Gasch A.P."/>
        </authorList>
    </citation>
    <scope>NUCLEOTIDE SEQUENCE [LARGE SCALE GENOMIC DNA]</scope>
    <source>
        <strain evidence="14">ATCC 10573</strain>
        <strain evidence="15">ATCC 10573 / BCRC 21748 / CBS 615 / JCM 9827 / NBRC 10315 / NRRL Y-1498 / VKM Y-70</strain>
    </source>
</reference>
<comment type="function">
    <text evidence="11">Mediates the reversible addition of palmitate to target proteins, thereby regulating their membrane association and biological function.</text>
</comment>
<feature type="domain" description="Palmitoyltransferase DHHC" evidence="13">
    <location>
        <begin position="77"/>
        <end position="205"/>
    </location>
</feature>
<dbReference type="InterPro" id="IPR033682">
    <property type="entry name" value="PFA4"/>
</dbReference>
<dbReference type="InterPro" id="IPR039859">
    <property type="entry name" value="PFA4/ZDH16/20/ERF2-like"/>
</dbReference>
<dbReference type="GO" id="GO:0019706">
    <property type="term" value="F:protein-cysteine S-palmitoyltransferase activity"/>
    <property type="evidence" value="ECO:0007669"/>
    <property type="project" value="UniProtKB-UniRule"/>
</dbReference>
<evidence type="ECO:0000256" key="2">
    <source>
        <dbReference type="ARBA" id="ARBA00022679"/>
    </source>
</evidence>
<dbReference type="OrthoDB" id="331948at2759"/>
<keyword evidence="6 11" id="KW-0472">Membrane</keyword>
<dbReference type="Pfam" id="PF01529">
    <property type="entry name" value="DHHC"/>
    <property type="match status" value="1"/>
</dbReference>
<evidence type="ECO:0000256" key="4">
    <source>
        <dbReference type="ARBA" id="ARBA00022824"/>
    </source>
</evidence>
<comment type="similarity">
    <text evidence="11">Belongs to the DHHC palmitoyltransferase family. PFA4 subfamily.</text>
</comment>
<dbReference type="HOGENOM" id="CLU_027721_8_0_1"/>
<dbReference type="GO" id="GO:0005789">
    <property type="term" value="C:endoplasmic reticulum membrane"/>
    <property type="evidence" value="ECO:0007669"/>
    <property type="project" value="UniProtKB-SubCell"/>
</dbReference>
<keyword evidence="2 11" id="KW-0808">Transferase</keyword>
<dbReference type="STRING" id="590646.G3B1G9"/>
<comment type="catalytic activity">
    <reaction evidence="10 11 12">
        <text>L-cysteinyl-[protein] + hexadecanoyl-CoA = S-hexadecanoyl-L-cysteinyl-[protein] + CoA</text>
        <dbReference type="Rhea" id="RHEA:36683"/>
        <dbReference type="Rhea" id="RHEA-COMP:10131"/>
        <dbReference type="Rhea" id="RHEA-COMP:11032"/>
        <dbReference type="ChEBI" id="CHEBI:29950"/>
        <dbReference type="ChEBI" id="CHEBI:57287"/>
        <dbReference type="ChEBI" id="CHEBI:57379"/>
        <dbReference type="ChEBI" id="CHEBI:74151"/>
        <dbReference type="EC" id="2.3.1.225"/>
    </reaction>
</comment>
<dbReference type="InterPro" id="IPR001594">
    <property type="entry name" value="Palmitoyltrfase_DHHC"/>
</dbReference>
<sequence>MVAQLRWPILGIIVPCVLIAGIGYGSHLFVLRHSLSHQKQIAFEVSLSLLWISYLFAIHVDPGYPPDNFEPRPGEWRRWCKKCQNYKPERSHHCKTCNRCVLQMDHHCPWTYNCVGAKNMGHFMRFLFWILVNTGFVFIELSKRAMEFYEDRNLPAYLIDKKELVAVIVLLPLDIFVNFAILILFVRCLSNWVFKGMTQIEQWEHERIESQLHTERMWLQIRKNYIHLHGHEMPVLTSWNQNARFYSEDRGSEEEADELDYVEDVDNASSEYHQKTSVVPQDFTIDDFVFPYDLGIVKNAINTFNYPWMWLFPWTSVRQSGYRFEKNEYAEDDQVGLPWPPDGGHQEYAPDPDIDLDNLDVSELRNLRQLKKRLDPRSKLDRKDWVNGLGETLGDYGVDLDAEDVENDQLVMIK</sequence>
<keyword evidence="4 11" id="KW-0256">Endoplasmic reticulum</keyword>
<keyword evidence="7 11" id="KW-0564">Palmitate</keyword>
<organism evidence="15">
    <name type="scientific">Candida tenuis (strain ATCC 10573 / BCRC 21748 / CBS 615 / JCM 9827 / NBRC 10315 / NRRL Y-1498 / VKM Y-70)</name>
    <name type="common">Yeast</name>
    <name type="synonym">Yamadazyma tenuis</name>
    <dbReference type="NCBI Taxonomy" id="590646"/>
    <lineage>
        <taxon>Eukaryota</taxon>
        <taxon>Fungi</taxon>
        <taxon>Dikarya</taxon>
        <taxon>Ascomycota</taxon>
        <taxon>Saccharomycotina</taxon>
        <taxon>Pichiomycetes</taxon>
        <taxon>Debaryomycetaceae</taxon>
        <taxon>Yamadazyma</taxon>
    </lineage>
</organism>
<evidence type="ECO:0000256" key="1">
    <source>
        <dbReference type="ARBA" id="ARBA00004141"/>
    </source>
</evidence>
<dbReference type="HAMAP" id="MF_03199">
    <property type="entry name" value="DHHC_PAT_PFA4"/>
    <property type="match status" value="1"/>
</dbReference>
<evidence type="ECO:0000256" key="3">
    <source>
        <dbReference type="ARBA" id="ARBA00022692"/>
    </source>
</evidence>
<dbReference type="EMBL" id="GL996515">
    <property type="protein sequence ID" value="EGV64969.1"/>
    <property type="molecule type" value="Genomic_DNA"/>
</dbReference>
<proteinExistence type="inferred from homology"/>
<evidence type="ECO:0000256" key="12">
    <source>
        <dbReference type="RuleBase" id="RU079119"/>
    </source>
</evidence>
<keyword evidence="8 11" id="KW-0449">Lipoprotein</keyword>
<dbReference type="PANTHER" id="PTHR12246">
    <property type="entry name" value="PALMITOYLTRANSFERASE ZDHHC16"/>
    <property type="match status" value="1"/>
</dbReference>
<name>G3B1G9_CANTC</name>
<evidence type="ECO:0000256" key="10">
    <source>
        <dbReference type="ARBA" id="ARBA00048048"/>
    </source>
</evidence>
<protein>
    <recommendedName>
        <fullName evidence="11">Palmitoyltransferase PFA4</fullName>
        <ecNumber evidence="11">2.3.1.225</ecNumber>
    </recommendedName>
    <alternativeName>
        <fullName evidence="11">Protein S-acyltransferase</fullName>
        <shortName evidence="11">PAT</shortName>
    </alternativeName>
    <alternativeName>
        <fullName evidence="11">Protein fatty acyltransferase 4</fullName>
    </alternativeName>
</protein>
<keyword evidence="3 11" id="KW-0812">Transmembrane</keyword>
<dbReference type="PROSITE" id="PS50216">
    <property type="entry name" value="DHHC"/>
    <property type="match status" value="1"/>
</dbReference>
<feature type="transmembrane region" description="Helical" evidence="11 12">
    <location>
        <begin position="164"/>
        <end position="186"/>
    </location>
</feature>
<feature type="transmembrane region" description="Helical" evidence="11 12">
    <location>
        <begin position="126"/>
        <end position="143"/>
    </location>
</feature>
<evidence type="ECO:0000259" key="13">
    <source>
        <dbReference type="Pfam" id="PF01529"/>
    </source>
</evidence>
<evidence type="ECO:0000256" key="9">
    <source>
        <dbReference type="ARBA" id="ARBA00023315"/>
    </source>
</evidence>
<dbReference type="eggNOG" id="KOG1314">
    <property type="taxonomic scope" value="Eukaryota"/>
</dbReference>
<accession>G3B1G9</accession>
<dbReference type="EMBL" id="GL996515">
    <property type="protein sequence ID" value="EGV64970.1"/>
    <property type="molecule type" value="Genomic_DNA"/>
</dbReference>
<evidence type="ECO:0000313" key="15">
    <source>
        <dbReference type="Proteomes" id="UP000000707"/>
    </source>
</evidence>
<evidence type="ECO:0000256" key="11">
    <source>
        <dbReference type="HAMAP-Rule" id="MF_03199"/>
    </source>
</evidence>
<keyword evidence="5 11" id="KW-1133">Transmembrane helix</keyword>
<evidence type="ECO:0000256" key="8">
    <source>
        <dbReference type="ARBA" id="ARBA00023288"/>
    </source>
</evidence>
<dbReference type="AlphaFoldDB" id="G3B1G9"/>
<dbReference type="Proteomes" id="UP000000707">
    <property type="component" value="Unassembled WGS sequence"/>
</dbReference>
<keyword evidence="15" id="KW-1185">Reference proteome</keyword>
<gene>
    <name evidence="11" type="primary">PFA4</name>
    <name evidence="14" type="ORF">CANTEDRAFT_121225</name>
</gene>
<keyword evidence="9 11" id="KW-0012">Acyltransferase</keyword>
<evidence type="ECO:0000313" key="14">
    <source>
        <dbReference type="EMBL" id="EGV64970.1"/>
    </source>
</evidence>
<dbReference type="EC" id="2.3.1.225" evidence="11"/>
<comment type="domain">
    <text evidence="11 12">The DHHC domain is required for palmitoyltransferase activity.</text>
</comment>
<evidence type="ECO:0000256" key="7">
    <source>
        <dbReference type="ARBA" id="ARBA00023139"/>
    </source>
</evidence>